<evidence type="ECO:0000313" key="2">
    <source>
        <dbReference type="EMBL" id="GFJ95285.1"/>
    </source>
</evidence>
<dbReference type="Proteomes" id="UP000482960">
    <property type="component" value="Unassembled WGS sequence"/>
</dbReference>
<accession>A0A6V8LRB8</accession>
<protein>
    <recommendedName>
        <fullName evidence="1">CHAT domain-containing protein</fullName>
    </recommendedName>
</protein>
<sequence length="184" mass="19414">MPARALLGPAARQDTLRGLMSDPATAPTCVHLAVHGSNVESDTPLESWLLLAASRLDGLHLVHWRLDGATVVLSACCSGQRAIGGRGMAELPGDDLFGLQGAFFAAGARQVLGALWQVEGGIARPLTLAFHRGLLDGLPADVALRRATLHHLDTDLLFTRLAHWAPFFLMCLGTPQPTTSGSPA</sequence>
<evidence type="ECO:0000259" key="1">
    <source>
        <dbReference type="Pfam" id="PF12770"/>
    </source>
</evidence>
<dbReference type="InterPro" id="IPR024983">
    <property type="entry name" value="CHAT_dom"/>
</dbReference>
<reference evidence="2 3" key="1">
    <citation type="submission" date="2020-03" db="EMBL/GenBank/DDBJ databases">
        <title>Whole genome shotgun sequence of Phytohabitans rumicis NBRC 108638.</title>
        <authorList>
            <person name="Komaki H."/>
            <person name="Tamura T."/>
        </authorList>
    </citation>
    <scope>NUCLEOTIDE SEQUENCE [LARGE SCALE GENOMIC DNA]</scope>
    <source>
        <strain evidence="2 3">NBRC 108638</strain>
    </source>
</reference>
<organism evidence="2 3">
    <name type="scientific">Phytohabitans rumicis</name>
    <dbReference type="NCBI Taxonomy" id="1076125"/>
    <lineage>
        <taxon>Bacteria</taxon>
        <taxon>Bacillati</taxon>
        <taxon>Actinomycetota</taxon>
        <taxon>Actinomycetes</taxon>
        <taxon>Micromonosporales</taxon>
        <taxon>Micromonosporaceae</taxon>
    </lineage>
</organism>
<feature type="domain" description="CHAT" evidence="1">
    <location>
        <begin position="4"/>
        <end position="170"/>
    </location>
</feature>
<evidence type="ECO:0000313" key="3">
    <source>
        <dbReference type="Proteomes" id="UP000482960"/>
    </source>
</evidence>
<name>A0A6V8LRB8_9ACTN</name>
<keyword evidence="3" id="KW-1185">Reference proteome</keyword>
<comment type="caution">
    <text evidence="2">The sequence shown here is derived from an EMBL/GenBank/DDBJ whole genome shotgun (WGS) entry which is preliminary data.</text>
</comment>
<gene>
    <name evidence="2" type="ORF">Prum_089270</name>
</gene>
<proteinExistence type="predicted"/>
<dbReference type="EMBL" id="BLPG01000001">
    <property type="protein sequence ID" value="GFJ95285.1"/>
    <property type="molecule type" value="Genomic_DNA"/>
</dbReference>
<dbReference type="AlphaFoldDB" id="A0A6V8LRB8"/>
<dbReference type="Pfam" id="PF12770">
    <property type="entry name" value="CHAT"/>
    <property type="match status" value="1"/>
</dbReference>
<reference evidence="2 3" key="2">
    <citation type="submission" date="2020-03" db="EMBL/GenBank/DDBJ databases">
        <authorList>
            <person name="Ichikawa N."/>
            <person name="Kimura A."/>
            <person name="Kitahashi Y."/>
            <person name="Uohara A."/>
        </authorList>
    </citation>
    <scope>NUCLEOTIDE SEQUENCE [LARGE SCALE GENOMIC DNA]</scope>
    <source>
        <strain evidence="2 3">NBRC 108638</strain>
    </source>
</reference>